<evidence type="ECO:0000313" key="11">
    <source>
        <dbReference type="EMBL" id="TCK47504.1"/>
    </source>
</evidence>
<dbReference type="AlphaFoldDB" id="A0A4R1JAI4"/>
<dbReference type="InterPro" id="IPR023546">
    <property type="entry name" value="MGMT"/>
</dbReference>
<keyword evidence="3 9" id="KW-0963">Cytoplasm</keyword>
<comment type="function">
    <text evidence="9">Involved in the cellular defense against the biological effects of O6-methylguanine (O6-MeG) and O4-methylthymine (O4-MeT) in DNA. Repairs the methylated nucleobase in DNA by stoichiometrically transferring the methyl group to a cysteine residue in the enzyme. This is a suicide reaction: the enzyme is irreversibly inactivated.</text>
</comment>
<gene>
    <name evidence="11" type="ORF">EV690_2534</name>
</gene>
<evidence type="ECO:0000256" key="1">
    <source>
        <dbReference type="ARBA" id="ARBA00001286"/>
    </source>
</evidence>
<feature type="domain" description="Methylated-DNA-[protein]-cysteine S-methyltransferase DNA binding" evidence="10">
    <location>
        <begin position="87"/>
        <end position="166"/>
    </location>
</feature>
<evidence type="ECO:0000256" key="4">
    <source>
        <dbReference type="ARBA" id="ARBA00022603"/>
    </source>
</evidence>
<feature type="active site" description="Nucleophile; methyl group acceptor" evidence="9">
    <location>
        <position position="138"/>
    </location>
</feature>
<evidence type="ECO:0000259" key="10">
    <source>
        <dbReference type="Pfam" id="PF01035"/>
    </source>
</evidence>
<comment type="miscellaneous">
    <text evidence="9">This enzyme catalyzes only one turnover and therefore is not strictly catalytic. According to one definition, an enzyme is a biocatalyst that acts repeatedly and over many reaction cycles.</text>
</comment>
<dbReference type="Gene3D" id="1.10.10.10">
    <property type="entry name" value="Winged helix-like DNA-binding domain superfamily/Winged helix DNA-binding domain"/>
    <property type="match status" value="1"/>
</dbReference>
<dbReference type="InterPro" id="IPR036217">
    <property type="entry name" value="MethylDNA_cys_MeTrfase_DNAb"/>
</dbReference>
<dbReference type="InterPro" id="IPR001497">
    <property type="entry name" value="MethylDNA_cys_MeTrfase_AS"/>
</dbReference>
<dbReference type="InterPro" id="IPR036631">
    <property type="entry name" value="MGMT_N_sf"/>
</dbReference>
<evidence type="ECO:0000256" key="7">
    <source>
        <dbReference type="ARBA" id="ARBA00023204"/>
    </source>
</evidence>
<reference evidence="11 12" key="1">
    <citation type="submission" date="2019-03" db="EMBL/GenBank/DDBJ databases">
        <title>Genomic Encyclopedia of Type Strains, Phase IV (KMG-IV): sequencing the most valuable type-strain genomes for metagenomic binning, comparative biology and taxonomic classification.</title>
        <authorList>
            <person name="Goeker M."/>
        </authorList>
    </citation>
    <scope>NUCLEOTIDE SEQUENCE [LARGE SCALE GENOMIC DNA]</scope>
    <source>
        <strain evidence="11 12">DSM 18577</strain>
    </source>
</reference>
<accession>A0A4R1JAI4</accession>
<comment type="similarity">
    <text evidence="2 9">Belongs to the MGMT family.</text>
</comment>
<sequence>MKQVNVQYFKHPYAEFVLGAYSGKLCLCDFRYRKMRTAVDNRIARGLNASFVEASDDVIDLAKKQLNEYFLGERRNFDIPLLLVGTDFQKQVWDALAKVDYGETSTYRDLAVSIGNENAVRAVANANGANALAIIIPCHRIIGGQGELVGYGGGLALKKRLLELEQNLFL</sequence>
<keyword evidence="12" id="KW-1185">Reference proteome</keyword>
<dbReference type="OrthoDB" id="9811249at2"/>
<dbReference type="PANTHER" id="PTHR10815:SF5">
    <property type="entry name" value="METHYLATED-DNA--PROTEIN-CYSTEINE METHYLTRANSFERASE"/>
    <property type="match status" value="1"/>
</dbReference>
<organism evidence="11 12">
    <name type="scientific">Celerinatantimonas diazotrophica</name>
    <dbReference type="NCBI Taxonomy" id="412034"/>
    <lineage>
        <taxon>Bacteria</taxon>
        <taxon>Pseudomonadati</taxon>
        <taxon>Pseudomonadota</taxon>
        <taxon>Gammaproteobacteria</taxon>
        <taxon>Celerinatantimonadaceae</taxon>
        <taxon>Celerinatantimonas</taxon>
    </lineage>
</organism>
<evidence type="ECO:0000256" key="6">
    <source>
        <dbReference type="ARBA" id="ARBA00022763"/>
    </source>
</evidence>
<dbReference type="GO" id="GO:0006307">
    <property type="term" value="P:DNA alkylation repair"/>
    <property type="evidence" value="ECO:0007669"/>
    <property type="project" value="UniProtKB-UniRule"/>
</dbReference>
<dbReference type="CDD" id="cd06445">
    <property type="entry name" value="ATase"/>
    <property type="match status" value="1"/>
</dbReference>
<dbReference type="FunFam" id="1.10.10.10:FF:000214">
    <property type="entry name" value="Methylated-DNA--protein-cysteine methyltransferase"/>
    <property type="match status" value="1"/>
</dbReference>
<evidence type="ECO:0000256" key="2">
    <source>
        <dbReference type="ARBA" id="ARBA00008711"/>
    </source>
</evidence>
<evidence type="ECO:0000256" key="9">
    <source>
        <dbReference type="HAMAP-Rule" id="MF_00772"/>
    </source>
</evidence>
<evidence type="ECO:0000313" key="12">
    <source>
        <dbReference type="Proteomes" id="UP000295565"/>
    </source>
</evidence>
<dbReference type="RefSeq" id="WP_131913315.1">
    <property type="nucleotide sequence ID" value="NZ_OU594967.1"/>
</dbReference>
<comment type="catalytic activity">
    <reaction evidence="1 9">
        <text>a 4-O-methyl-thymidine in DNA + L-cysteinyl-[protein] = a thymidine in DNA + S-methyl-L-cysteinyl-[protein]</text>
        <dbReference type="Rhea" id="RHEA:53428"/>
        <dbReference type="Rhea" id="RHEA-COMP:10131"/>
        <dbReference type="Rhea" id="RHEA-COMP:10132"/>
        <dbReference type="Rhea" id="RHEA-COMP:13555"/>
        <dbReference type="Rhea" id="RHEA-COMP:13556"/>
        <dbReference type="ChEBI" id="CHEBI:29950"/>
        <dbReference type="ChEBI" id="CHEBI:82612"/>
        <dbReference type="ChEBI" id="CHEBI:137386"/>
        <dbReference type="ChEBI" id="CHEBI:137387"/>
        <dbReference type="EC" id="2.1.1.63"/>
    </reaction>
</comment>
<proteinExistence type="inferred from homology"/>
<dbReference type="InterPro" id="IPR036388">
    <property type="entry name" value="WH-like_DNA-bd_sf"/>
</dbReference>
<dbReference type="Gene3D" id="3.30.160.70">
    <property type="entry name" value="Methylated DNA-protein cysteine methyltransferase domain"/>
    <property type="match status" value="1"/>
</dbReference>
<dbReference type="PROSITE" id="PS00374">
    <property type="entry name" value="MGMT"/>
    <property type="match status" value="1"/>
</dbReference>
<name>A0A4R1JAI4_9GAMM</name>
<dbReference type="SUPFAM" id="SSF53155">
    <property type="entry name" value="Methylated DNA-protein cysteine methyltransferase domain"/>
    <property type="match status" value="1"/>
</dbReference>
<dbReference type="GO" id="GO:0005737">
    <property type="term" value="C:cytoplasm"/>
    <property type="evidence" value="ECO:0007669"/>
    <property type="project" value="UniProtKB-SubCell"/>
</dbReference>
<keyword evidence="5 9" id="KW-0808">Transferase</keyword>
<dbReference type="SUPFAM" id="SSF46767">
    <property type="entry name" value="Methylated DNA-protein cysteine methyltransferase, C-terminal domain"/>
    <property type="match status" value="1"/>
</dbReference>
<dbReference type="EMBL" id="SMGD01000014">
    <property type="protein sequence ID" value="TCK47504.1"/>
    <property type="molecule type" value="Genomic_DNA"/>
</dbReference>
<keyword evidence="4 9" id="KW-0489">Methyltransferase</keyword>
<dbReference type="NCBIfam" id="TIGR00589">
    <property type="entry name" value="ogt"/>
    <property type="match status" value="1"/>
</dbReference>
<comment type="subcellular location">
    <subcellularLocation>
        <location evidence="9">Cytoplasm</location>
    </subcellularLocation>
</comment>
<evidence type="ECO:0000256" key="3">
    <source>
        <dbReference type="ARBA" id="ARBA00022490"/>
    </source>
</evidence>
<keyword evidence="7 9" id="KW-0234">DNA repair</keyword>
<evidence type="ECO:0000256" key="5">
    <source>
        <dbReference type="ARBA" id="ARBA00022679"/>
    </source>
</evidence>
<dbReference type="PANTHER" id="PTHR10815">
    <property type="entry name" value="METHYLATED-DNA--PROTEIN-CYSTEINE METHYLTRANSFERASE"/>
    <property type="match status" value="1"/>
</dbReference>
<evidence type="ECO:0000256" key="8">
    <source>
        <dbReference type="ARBA" id="ARBA00049348"/>
    </source>
</evidence>
<dbReference type="EC" id="2.1.1.63" evidence="9"/>
<dbReference type="GO" id="GO:0003908">
    <property type="term" value="F:methylated-DNA-[protein]-cysteine S-methyltransferase activity"/>
    <property type="evidence" value="ECO:0007669"/>
    <property type="project" value="UniProtKB-UniRule"/>
</dbReference>
<dbReference type="HAMAP" id="MF_00772">
    <property type="entry name" value="OGT"/>
    <property type="match status" value="1"/>
</dbReference>
<comment type="catalytic activity">
    <reaction evidence="8 9">
        <text>a 6-O-methyl-2'-deoxyguanosine in DNA + L-cysteinyl-[protein] = S-methyl-L-cysteinyl-[protein] + a 2'-deoxyguanosine in DNA</text>
        <dbReference type="Rhea" id="RHEA:24000"/>
        <dbReference type="Rhea" id="RHEA-COMP:10131"/>
        <dbReference type="Rhea" id="RHEA-COMP:10132"/>
        <dbReference type="Rhea" id="RHEA-COMP:11367"/>
        <dbReference type="Rhea" id="RHEA-COMP:11368"/>
        <dbReference type="ChEBI" id="CHEBI:29950"/>
        <dbReference type="ChEBI" id="CHEBI:82612"/>
        <dbReference type="ChEBI" id="CHEBI:85445"/>
        <dbReference type="ChEBI" id="CHEBI:85448"/>
        <dbReference type="EC" id="2.1.1.63"/>
    </reaction>
</comment>
<keyword evidence="6 9" id="KW-0227">DNA damage</keyword>
<dbReference type="InterPro" id="IPR014048">
    <property type="entry name" value="MethylDNA_cys_MeTrfase_DNA-bd"/>
</dbReference>
<dbReference type="Pfam" id="PF01035">
    <property type="entry name" value="DNA_binding_1"/>
    <property type="match status" value="1"/>
</dbReference>
<dbReference type="GO" id="GO:0032259">
    <property type="term" value="P:methylation"/>
    <property type="evidence" value="ECO:0007669"/>
    <property type="project" value="UniProtKB-KW"/>
</dbReference>
<comment type="caution">
    <text evidence="11">The sequence shown here is derived from an EMBL/GenBank/DDBJ whole genome shotgun (WGS) entry which is preliminary data.</text>
</comment>
<dbReference type="Proteomes" id="UP000295565">
    <property type="component" value="Unassembled WGS sequence"/>
</dbReference>
<protein>
    <recommendedName>
        <fullName evidence="9">Methylated-DNA--protein-cysteine methyltransferase</fullName>
        <ecNumber evidence="9">2.1.1.63</ecNumber>
    </recommendedName>
    <alternativeName>
        <fullName evidence="9">6-O-methylguanine-DNA methyltransferase</fullName>
        <shortName evidence="9">MGMT</shortName>
    </alternativeName>
    <alternativeName>
        <fullName evidence="9">O-6-methylguanine-DNA-alkyltransferase</fullName>
    </alternativeName>
</protein>